<dbReference type="InterPro" id="IPR000182">
    <property type="entry name" value="GNAT_dom"/>
</dbReference>
<protein>
    <recommendedName>
        <fullName evidence="1">N-acetyltransferase domain-containing protein</fullName>
    </recommendedName>
</protein>
<dbReference type="AlphaFoldDB" id="A0A1R3RL58"/>
<feature type="domain" description="N-acetyltransferase" evidence="1">
    <location>
        <begin position="12"/>
        <end position="220"/>
    </location>
</feature>
<gene>
    <name evidence="2" type="ORF">ASPCADRAFT_130715</name>
</gene>
<dbReference type="Gene3D" id="3.40.630.30">
    <property type="match status" value="1"/>
</dbReference>
<dbReference type="EMBL" id="KV907500">
    <property type="protein sequence ID" value="OOF95224.1"/>
    <property type="molecule type" value="Genomic_DNA"/>
</dbReference>
<evidence type="ECO:0000259" key="1">
    <source>
        <dbReference type="PROSITE" id="PS51186"/>
    </source>
</evidence>
<dbReference type="SUPFAM" id="SSF55729">
    <property type="entry name" value="Acyl-CoA N-acyltransferases (Nat)"/>
    <property type="match status" value="1"/>
</dbReference>
<dbReference type="VEuPathDB" id="FungiDB:ASPCADRAFT_130715"/>
<reference evidence="3" key="1">
    <citation type="journal article" date="2017" name="Genome Biol.">
        <title>Comparative genomics reveals high biological diversity and specific adaptations in the industrially and medically important fungal genus Aspergillus.</title>
        <authorList>
            <person name="de Vries R.P."/>
            <person name="Riley R."/>
            <person name="Wiebenga A."/>
            <person name="Aguilar-Osorio G."/>
            <person name="Amillis S."/>
            <person name="Uchima C.A."/>
            <person name="Anderluh G."/>
            <person name="Asadollahi M."/>
            <person name="Askin M."/>
            <person name="Barry K."/>
            <person name="Battaglia E."/>
            <person name="Bayram O."/>
            <person name="Benocci T."/>
            <person name="Braus-Stromeyer S.A."/>
            <person name="Caldana C."/>
            <person name="Canovas D."/>
            <person name="Cerqueira G.C."/>
            <person name="Chen F."/>
            <person name="Chen W."/>
            <person name="Choi C."/>
            <person name="Clum A."/>
            <person name="Dos Santos R.A."/>
            <person name="Damasio A.R."/>
            <person name="Diallinas G."/>
            <person name="Emri T."/>
            <person name="Fekete E."/>
            <person name="Flipphi M."/>
            <person name="Freyberg S."/>
            <person name="Gallo A."/>
            <person name="Gournas C."/>
            <person name="Habgood R."/>
            <person name="Hainaut M."/>
            <person name="Harispe M.L."/>
            <person name="Henrissat B."/>
            <person name="Hilden K.S."/>
            <person name="Hope R."/>
            <person name="Hossain A."/>
            <person name="Karabika E."/>
            <person name="Karaffa L."/>
            <person name="Karanyi Z."/>
            <person name="Krasevec N."/>
            <person name="Kuo A."/>
            <person name="Kusch H."/>
            <person name="LaButti K."/>
            <person name="Lagendijk E.L."/>
            <person name="Lapidus A."/>
            <person name="Levasseur A."/>
            <person name="Lindquist E."/>
            <person name="Lipzen A."/>
            <person name="Logrieco A.F."/>
            <person name="MacCabe A."/>
            <person name="Maekelae M.R."/>
            <person name="Malavazi I."/>
            <person name="Melin P."/>
            <person name="Meyer V."/>
            <person name="Mielnichuk N."/>
            <person name="Miskei M."/>
            <person name="Molnar A.P."/>
            <person name="Mule G."/>
            <person name="Ngan C.Y."/>
            <person name="Orejas M."/>
            <person name="Orosz E."/>
            <person name="Ouedraogo J.P."/>
            <person name="Overkamp K.M."/>
            <person name="Park H.-S."/>
            <person name="Perrone G."/>
            <person name="Piumi F."/>
            <person name="Punt P.J."/>
            <person name="Ram A.F."/>
            <person name="Ramon A."/>
            <person name="Rauscher S."/>
            <person name="Record E."/>
            <person name="Riano-Pachon D.M."/>
            <person name="Robert V."/>
            <person name="Roehrig J."/>
            <person name="Ruller R."/>
            <person name="Salamov A."/>
            <person name="Salih N.S."/>
            <person name="Samson R.A."/>
            <person name="Sandor E."/>
            <person name="Sanguinetti M."/>
            <person name="Schuetze T."/>
            <person name="Sepcic K."/>
            <person name="Shelest E."/>
            <person name="Sherlock G."/>
            <person name="Sophianopoulou V."/>
            <person name="Squina F.M."/>
            <person name="Sun H."/>
            <person name="Susca A."/>
            <person name="Todd R.B."/>
            <person name="Tsang A."/>
            <person name="Unkles S.E."/>
            <person name="van de Wiele N."/>
            <person name="van Rossen-Uffink D."/>
            <person name="Oliveira J.V."/>
            <person name="Vesth T.C."/>
            <person name="Visser J."/>
            <person name="Yu J.-H."/>
            <person name="Zhou M."/>
            <person name="Andersen M.R."/>
            <person name="Archer D.B."/>
            <person name="Baker S.E."/>
            <person name="Benoit I."/>
            <person name="Brakhage A.A."/>
            <person name="Braus G.H."/>
            <person name="Fischer R."/>
            <person name="Frisvad J.C."/>
            <person name="Goldman G.H."/>
            <person name="Houbraken J."/>
            <person name="Oakley B."/>
            <person name="Pocsi I."/>
            <person name="Scazzocchio C."/>
            <person name="Seiboth B."/>
            <person name="vanKuyk P.A."/>
            <person name="Wortman J."/>
            <person name="Dyer P.S."/>
            <person name="Grigoriev I.V."/>
        </authorList>
    </citation>
    <scope>NUCLEOTIDE SEQUENCE [LARGE SCALE GENOMIC DNA]</scope>
    <source>
        <strain evidence="3">ITEM 5010</strain>
    </source>
</reference>
<dbReference type="OrthoDB" id="630895at2759"/>
<dbReference type="PANTHER" id="PTHR43792">
    <property type="entry name" value="GNAT FAMILY, PUTATIVE (AFU_ORTHOLOGUE AFUA_3G00765)-RELATED-RELATED"/>
    <property type="match status" value="1"/>
</dbReference>
<evidence type="ECO:0000313" key="2">
    <source>
        <dbReference type="EMBL" id="OOF95224.1"/>
    </source>
</evidence>
<dbReference type="Proteomes" id="UP000188318">
    <property type="component" value="Unassembled WGS sequence"/>
</dbReference>
<sequence length="220" mass="24426">MIHPTTLTTPRLTLSALTPEDVHDLYDIRSRNEVMKWSLKGTPDTTLETTLAWLTRFLSPEITTDLGPRMCYAIRINPTITSTTTTTTTPPSNIPQGKVIGTLGLHTEPHPTASNPNDIFELGYMFHPSVWGKGYASEAVGAVVGRWFSDAGAEAEDIRRLKEVREREREGVEVEKGLFGIVNQGNEASVGVLRKMGFMGPVEEMVEGDGRVSFVYWREC</sequence>
<dbReference type="OMA" id="WPEIGYM"/>
<dbReference type="STRING" id="602072.A0A1R3RL58"/>
<dbReference type="PANTHER" id="PTHR43792:SF1">
    <property type="entry name" value="N-ACETYLTRANSFERASE DOMAIN-CONTAINING PROTEIN"/>
    <property type="match status" value="1"/>
</dbReference>
<dbReference type="Pfam" id="PF13302">
    <property type="entry name" value="Acetyltransf_3"/>
    <property type="match status" value="1"/>
</dbReference>
<proteinExistence type="predicted"/>
<evidence type="ECO:0000313" key="3">
    <source>
        <dbReference type="Proteomes" id="UP000188318"/>
    </source>
</evidence>
<keyword evidence="3" id="KW-1185">Reference proteome</keyword>
<name>A0A1R3RL58_ASPC5</name>
<dbReference type="InterPro" id="IPR016181">
    <property type="entry name" value="Acyl_CoA_acyltransferase"/>
</dbReference>
<dbReference type="PROSITE" id="PS51186">
    <property type="entry name" value="GNAT"/>
    <property type="match status" value="1"/>
</dbReference>
<dbReference type="InterPro" id="IPR051531">
    <property type="entry name" value="N-acetyltransferase"/>
</dbReference>
<dbReference type="GO" id="GO:0016747">
    <property type="term" value="F:acyltransferase activity, transferring groups other than amino-acyl groups"/>
    <property type="evidence" value="ECO:0007669"/>
    <property type="project" value="InterPro"/>
</dbReference>
<organism evidence="2 3">
    <name type="scientific">Aspergillus carbonarius (strain ITEM 5010)</name>
    <dbReference type="NCBI Taxonomy" id="602072"/>
    <lineage>
        <taxon>Eukaryota</taxon>
        <taxon>Fungi</taxon>
        <taxon>Dikarya</taxon>
        <taxon>Ascomycota</taxon>
        <taxon>Pezizomycotina</taxon>
        <taxon>Eurotiomycetes</taxon>
        <taxon>Eurotiomycetidae</taxon>
        <taxon>Eurotiales</taxon>
        <taxon>Aspergillaceae</taxon>
        <taxon>Aspergillus</taxon>
        <taxon>Aspergillus subgen. Circumdati</taxon>
    </lineage>
</organism>
<accession>A0A1R3RL58</accession>